<evidence type="ECO:0000256" key="1">
    <source>
        <dbReference type="SAM" id="SignalP"/>
    </source>
</evidence>
<proteinExistence type="predicted"/>
<sequence length="109" mass="12957">MNFYYFLFSLTLEVTRGSITQQTRPHTHTNTHFRYWYLVYYLEGDSVTDSTSTPASSREVRVLVTRASHSTVRWKRGSGRWWYTSHYLVPSPQTLLIPLCTYVTSKRRR</sequence>
<dbReference type="AlphaFoldDB" id="A0A2M4C7Z6"/>
<keyword evidence="1" id="KW-0732">Signal</keyword>
<name>A0A2M4C7Z6_9DIPT</name>
<dbReference type="EMBL" id="GGFJ01012316">
    <property type="protein sequence ID" value="MBW61457.1"/>
    <property type="molecule type" value="Transcribed_RNA"/>
</dbReference>
<evidence type="ECO:0000313" key="2">
    <source>
        <dbReference type="EMBL" id="MBW61457.1"/>
    </source>
</evidence>
<reference evidence="2" key="1">
    <citation type="submission" date="2018-01" db="EMBL/GenBank/DDBJ databases">
        <title>An insight into the sialome of Amazonian anophelines.</title>
        <authorList>
            <person name="Ribeiro J.M."/>
            <person name="Scarpassa V."/>
            <person name="Calvo E."/>
        </authorList>
    </citation>
    <scope>NUCLEOTIDE SEQUENCE</scope>
    <source>
        <tissue evidence="2">Salivary glands</tissue>
    </source>
</reference>
<protein>
    <submittedName>
        <fullName evidence="2">Putative secreted protein</fullName>
    </submittedName>
</protein>
<feature type="signal peptide" evidence="1">
    <location>
        <begin position="1"/>
        <end position="17"/>
    </location>
</feature>
<feature type="chain" id="PRO_5014766416" evidence="1">
    <location>
        <begin position="18"/>
        <end position="109"/>
    </location>
</feature>
<accession>A0A2M4C7Z6</accession>
<organism evidence="2">
    <name type="scientific">Anopheles marajoara</name>
    <dbReference type="NCBI Taxonomy" id="58244"/>
    <lineage>
        <taxon>Eukaryota</taxon>
        <taxon>Metazoa</taxon>
        <taxon>Ecdysozoa</taxon>
        <taxon>Arthropoda</taxon>
        <taxon>Hexapoda</taxon>
        <taxon>Insecta</taxon>
        <taxon>Pterygota</taxon>
        <taxon>Neoptera</taxon>
        <taxon>Endopterygota</taxon>
        <taxon>Diptera</taxon>
        <taxon>Nematocera</taxon>
        <taxon>Culicoidea</taxon>
        <taxon>Culicidae</taxon>
        <taxon>Anophelinae</taxon>
        <taxon>Anopheles</taxon>
    </lineage>
</organism>